<evidence type="ECO:0000313" key="1">
    <source>
        <dbReference type="EMBL" id="MBB6171329.1"/>
    </source>
</evidence>
<dbReference type="CDD" id="cd09727">
    <property type="entry name" value="Cas6_I-E"/>
    <property type="match status" value="1"/>
</dbReference>
<dbReference type="NCBIfam" id="TIGR01907">
    <property type="entry name" value="casE_Cse3"/>
    <property type="match status" value="1"/>
</dbReference>
<name>A0A7W9YFW7_9ACTN</name>
<dbReference type="InterPro" id="IPR010179">
    <property type="entry name" value="CRISPR-assoc_prot_Cse3"/>
</dbReference>
<accession>A0A7W9YFW7</accession>
<dbReference type="EMBL" id="JACHDS010000001">
    <property type="protein sequence ID" value="MBB6171329.1"/>
    <property type="molecule type" value="Genomic_DNA"/>
</dbReference>
<protein>
    <submittedName>
        <fullName evidence="1">CRISPR system Cascade subunit CasE</fullName>
    </submittedName>
</protein>
<organism evidence="1 2">
    <name type="scientific">Nocardiopsis mwathae</name>
    <dbReference type="NCBI Taxonomy" id="1472723"/>
    <lineage>
        <taxon>Bacteria</taxon>
        <taxon>Bacillati</taxon>
        <taxon>Actinomycetota</taxon>
        <taxon>Actinomycetes</taxon>
        <taxon>Streptosporangiales</taxon>
        <taxon>Nocardiopsidaceae</taxon>
        <taxon>Nocardiopsis</taxon>
    </lineage>
</organism>
<dbReference type="Gene3D" id="3.30.70.1210">
    <property type="entry name" value="Crispr-associated protein, domain 2"/>
    <property type="match status" value="1"/>
</dbReference>
<gene>
    <name evidence="1" type="ORF">HNR23_001389</name>
</gene>
<dbReference type="AlphaFoldDB" id="A0A7W9YFW7"/>
<comment type="caution">
    <text evidence="1">The sequence shown here is derived from an EMBL/GenBank/DDBJ whole genome shotgun (WGS) entry which is preliminary data.</text>
</comment>
<reference evidence="1 2" key="1">
    <citation type="submission" date="2020-08" db="EMBL/GenBank/DDBJ databases">
        <title>Sequencing the genomes of 1000 actinobacteria strains.</title>
        <authorList>
            <person name="Klenk H.-P."/>
        </authorList>
    </citation>
    <scope>NUCLEOTIDE SEQUENCE [LARGE SCALE GENOMIC DNA]</scope>
    <source>
        <strain evidence="1 2">DSM 46659</strain>
    </source>
</reference>
<sequence>MGGFPGILPSAGGSPRVLWRLDRNARAEVLLYVVSPDKPDLTHLVEDAGWPTLPEVGWETRDYMPFLDRLAVGDVWGFRLTANPVHSVRVEGKEDKEKHDTKPTPHVTPRHQMRWLLQREERSGFQVVRKAAEQERLPDGDDCELVVWGAQRLRFRKTGSAERAGGRGASDVRLTTVTFDGRLQVTDPAKLRHTLTAGLGRAKAYGCGLMTLAPVASAGATQRRSA</sequence>
<dbReference type="SMART" id="SM01101">
    <property type="entry name" value="CRISPR_assoc"/>
    <property type="match status" value="1"/>
</dbReference>
<dbReference type="Gene3D" id="3.30.70.1200">
    <property type="entry name" value="Crispr-associated protein, domain 1"/>
    <property type="match status" value="1"/>
</dbReference>
<keyword evidence="2" id="KW-1185">Reference proteome</keyword>
<proteinExistence type="predicted"/>
<dbReference type="SUPFAM" id="SSF117987">
    <property type="entry name" value="CRISPR-associated protein"/>
    <property type="match status" value="2"/>
</dbReference>
<dbReference type="Proteomes" id="UP000546642">
    <property type="component" value="Unassembled WGS sequence"/>
</dbReference>
<dbReference type="Pfam" id="PF08798">
    <property type="entry name" value="CRISPR_assoc"/>
    <property type="match status" value="1"/>
</dbReference>
<evidence type="ECO:0000313" key="2">
    <source>
        <dbReference type="Proteomes" id="UP000546642"/>
    </source>
</evidence>